<evidence type="ECO:0000256" key="2">
    <source>
        <dbReference type="ARBA" id="ARBA00023157"/>
    </source>
</evidence>
<protein>
    <submittedName>
        <fullName evidence="4">Concanavalin A-like lectin/glucanases superfamily protein</fullName>
    </submittedName>
</protein>
<dbReference type="Pfam" id="PF07587">
    <property type="entry name" value="PSD1"/>
    <property type="match status" value="1"/>
</dbReference>
<dbReference type="Pfam" id="PF07635">
    <property type="entry name" value="PSCyt1"/>
    <property type="match status" value="1"/>
</dbReference>
<dbReference type="STRING" id="48467.SAMN02745166_03897"/>
<evidence type="ECO:0000313" key="4">
    <source>
        <dbReference type="EMBL" id="SKB03740.1"/>
    </source>
</evidence>
<dbReference type="GO" id="GO:0030246">
    <property type="term" value="F:carbohydrate binding"/>
    <property type="evidence" value="ECO:0007669"/>
    <property type="project" value="UniProtKB-KW"/>
</dbReference>
<dbReference type="Pfam" id="PF07583">
    <property type="entry name" value="PSCyt2"/>
    <property type="match status" value="1"/>
</dbReference>
<name>A0A1T4YPT8_9BACT</name>
<keyword evidence="5" id="KW-1185">Reference proteome</keyword>
<dbReference type="PANTHER" id="PTHR35889:SF3">
    <property type="entry name" value="F-BOX DOMAIN-CONTAINING PROTEIN"/>
    <property type="match status" value="1"/>
</dbReference>
<feature type="domain" description="LamG-like jellyroll fold" evidence="3">
    <location>
        <begin position="1050"/>
        <end position="1191"/>
    </location>
</feature>
<dbReference type="RefSeq" id="WP_078815050.1">
    <property type="nucleotide sequence ID" value="NZ_FUYE01000015.1"/>
</dbReference>
<dbReference type="InterPro" id="IPR013320">
    <property type="entry name" value="ConA-like_dom_sf"/>
</dbReference>
<dbReference type="InterPro" id="IPR011444">
    <property type="entry name" value="DUF1549"/>
</dbReference>
<evidence type="ECO:0000256" key="1">
    <source>
        <dbReference type="ARBA" id="ARBA00022729"/>
    </source>
</evidence>
<sequence length="1269" mass="139869">MNKLIPLFLSVGGMVIAAPSAQQLEFFESRIRPVLAQECYECHSESGKQKGGLLLDSRPGWQAGGDTGEAILPGNPSASLLLQSIRQTHEDLKMPKNGAKLDDSVIADFEKWIAEGAYDPREQAPNAEQLAKETDWSAVLQRRKQWWCFQPIQPGALKADASAPAVATEVDRQLLVKLKEQGIGPAGPASASTLIRRASYILTGLPPKPEEVEAFVLEAEKSPQAYEQLVDRLLASPHYGERWARHWLDWVRYAESYGSEGDARIPYAWRYRDYVIRAFNQDVPYPQMLREAIAGDLLPQPRLQNGINESALGIGQLRMVLHGFSPTDSLDELVTFTDNQIDTVTKSFQALTVSCARCHNHKFDAISQTDFYALYGIFTSARPAVVDVNAPGTGDAERAELGNIKTQIKQVMAEAWLKAAAKLPAKPDAVQPPKPVATCAWDLQTEAWFTSGNGVKQGRTEAGEFSVQLKGDNVIARVYPGGIFSDLISPKDRGVIMSKRFKCEGGTLWFRASGSGGVKAKYVVQNYPRTGTIHRAKEFREEKDETLGWHKLDLNYWKGDDLFLQLATVADMPAEANENASSWFGITEAFVTAGDESPPSVVVGGNPLDAVTAWKAGKLTDAQAELLGSLLRQGKLPNDVKAVPEAAALLAKYREVEATLPQPTRAPGALDADGYDAPLFARGDHKQPMEPVARRFLDGINPTPYHPQGSGRLELAESLTAADNPLTSRVIVNRLWHHVFGRGLVGTPDNFGRLGETPSHPELLDTLAAYFQSSGGSMKQLIKALLLTEAFQRRDESSSPLVVEKDPENKLLSHWSVRRLEAEAIRDSILTLSGKMDEKLYGEPVYGKDGRRSLYVGVIRNSLEPFLTAFDMPVPSSTRGRRDVTNVPAQSLALLNDPVIINWSAEWARRVLAHSGDEARVQTLFMQSLGRSATPRELAGSLAFVKKSAEFAQAQQDHLVALDQRRHALQDEVQGILEPVRAKLNAQQKMPEATDAPVPFAEWTFDQDGRDAQGHLPLKLEGSARVVDGALVLDGRTALARSERLPKHVQAKTLEAWVMLDTLDQKGGGVMTLQDRRGMVFDAIVYAERAPQEWLSGSNNHRRTQEFGGPADTEVDKRPVHLAITYDQGKVIGYRDGVRYGEPYTTAEVAEFEAGDAEILLGCRHGAVGGNRMLRGRILRARLYDRALTEQEVALSRHVEATAVTELDVMKALTEAQREQVDNARHELNQIMGQLTTQEEAAAKLNPETAGWESLGLSLINLKEFIYLR</sequence>
<reference evidence="5" key="1">
    <citation type="submission" date="2017-02" db="EMBL/GenBank/DDBJ databases">
        <authorList>
            <person name="Varghese N."/>
            <person name="Submissions S."/>
        </authorList>
    </citation>
    <scope>NUCLEOTIDE SEQUENCE [LARGE SCALE GENOMIC DNA]</scope>
    <source>
        <strain evidence="5">ATCC 700200</strain>
    </source>
</reference>
<accession>A0A1T4YPT8</accession>
<dbReference type="EMBL" id="FUYE01000015">
    <property type="protein sequence ID" value="SKB03740.1"/>
    <property type="molecule type" value="Genomic_DNA"/>
</dbReference>
<dbReference type="Pfam" id="PF13385">
    <property type="entry name" value="Laminin_G_3"/>
    <property type="match status" value="1"/>
</dbReference>
<gene>
    <name evidence="4" type="ORF">SAMN02745166_03897</name>
</gene>
<organism evidence="4 5">
    <name type="scientific">Prosthecobacter debontii</name>
    <dbReference type="NCBI Taxonomy" id="48467"/>
    <lineage>
        <taxon>Bacteria</taxon>
        <taxon>Pseudomonadati</taxon>
        <taxon>Verrucomicrobiota</taxon>
        <taxon>Verrucomicrobiia</taxon>
        <taxon>Verrucomicrobiales</taxon>
        <taxon>Verrucomicrobiaceae</taxon>
        <taxon>Prosthecobacter</taxon>
    </lineage>
</organism>
<dbReference type="SMART" id="SM00560">
    <property type="entry name" value="LamGL"/>
    <property type="match status" value="1"/>
</dbReference>
<dbReference type="AlphaFoldDB" id="A0A1T4YPT8"/>
<keyword evidence="1" id="KW-0732">Signal</keyword>
<evidence type="ECO:0000259" key="3">
    <source>
        <dbReference type="SMART" id="SM00560"/>
    </source>
</evidence>
<dbReference type="Proteomes" id="UP000190774">
    <property type="component" value="Unassembled WGS sequence"/>
</dbReference>
<keyword evidence="4" id="KW-0430">Lectin</keyword>
<dbReference type="InterPro" id="IPR006558">
    <property type="entry name" value="LamG-like"/>
</dbReference>
<dbReference type="OrthoDB" id="173929at2"/>
<dbReference type="PANTHER" id="PTHR35889">
    <property type="entry name" value="CYCLOINULO-OLIGOSACCHARIDE FRUCTANOTRANSFERASE-RELATED"/>
    <property type="match status" value="1"/>
</dbReference>
<keyword evidence="2" id="KW-1015">Disulfide bond</keyword>
<dbReference type="InterPro" id="IPR011429">
    <property type="entry name" value="Cyt_c_Planctomycete-type"/>
</dbReference>
<evidence type="ECO:0000313" key="5">
    <source>
        <dbReference type="Proteomes" id="UP000190774"/>
    </source>
</evidence>
<dbReference type="InterPro" id="IPR022655">
    <property type="entry name" value="DUF1553"/>
</dbReference>
<dbReference type="Gene3D" id="2.60.120.200">
    <property type="match status" value="1"/>
</dbReference>
<dbReference type="SUPFAM" id="SSF49899">
    <property type="entry name" value="Concanavalin A-like lectins/glucanases"/>
    <property type="match status" value="1"/>
</dbReference>
<proteinExistence type="predicted"/>